<organism evidence="5 6">
    <name type="scientific">Cajanus cajan</name>
    <name type="common">Pigeon pea</name>
    <name type="synonym">Cajanus indicus</name>
    <dbReference type="NCBI Taxonomy" id="3821"/>
    <lineage>
        <taxon>Eukaryota</taxon>
        <taxon>Viridiplantae</taxon>
        <taxon>Streptophyta</taxon>
        <taxon>Embryophyta</taxon>
        <taxon>Tracheophyta</taxon>
        <taxon>Spermatophyta</taxon>
        <taxon>Magnoliopsida</taxon>
        <taxon>eudicotyledons</taxon>
        <taxon>Gunneridae</taxon>
        <taxon>Pentapetalae</taxon>
        <taxon>rosids</taxon>
        <taxon>fabids</taxon>
        <taxon>Fabales</taxon>
        <taxon>Fabaceae</taxon>
        <taxon>Papilionoideae</taxon>
        <taxon>50 kb inversion clade</taxon>
        <taxon>NPAAA clade</taxon>
        <taxon>indigoferoid/millettioid clade</taxon>
        <taxon>Phaseoleae</taxon>
        <taxon>Cajanus</taxon>
    </lineage>
</organism>
<dbReference type="GO" id="GO:0008270">
    <property type="term" value="F:zinc ion binding"/>
    <property type="evidence" value="ECO:0007669"/>
    <property type="project" value="UniProtKB-KW"/>
</dbReference>
<dbReference type="GO" id="GO:0003824">
    <property type="term" value="F:catalytic activity"/>
    <property type="evidence" value="ECO:0007669"/>
    <property type="project" value="InterPro"/>
</dbReference>
<evidence type="ECO:0000313" key="5">
    <source>
        <dbReference type="EMBL" id="KYP74374.1"/>
    </source>
</evidence>
<feature type="compositionally biased region" description="Basic and acidic residues" evidence="2">
    <location>
        <begin position="253"/>
        <end position="264"/>
    </location>
</feature>
<dbReference type="InterPro" id="IPR000477">
    <property type="entry name" value="RT_dom"/>
</dbReference>
<keyword evidence="6" id="KW-1185">Reference proteome</keyword>
<sequence length="1421" mass="164041">MLENKIQREWAKVGVVRIVDMSQDFYLVQFAAEEDYKHALFEGPWMIADHYMVVQRWRPFFTLNEKKVRKIAVWIRIPGLPIELFNDKFLWRVGSKLGTMLKIDKLTSIQSRGRFARICVEVDIAKKLVAQFNVLGHILKLEYEGLHAICFGCGKYGHKQSQCTMQGVDGPGDAGHGEATMEMDGDGPYGPWMVVKKGRKKNHMVVANHSWVNHDKEAVTGNKRGDVDRSSISHSILEKDLFPKGLENAHLEEAKRPQKQKEISTQKIRNVEGGPNTQSTTRKEVLVRSAQFVHVVVKNNNQHWFLTFVYASPHSQFRVGLWRDISRLEATVDGPWALMGDFNATLRDHERQGGSTSTNRRGDNAFRECFSECRLLDIGFQGTPFTWKRGAVCERLDRCLASYDWRLAFPETNLIHLSPLKSDHCPILLEFDCRRHVRRDRRPFRFQAAWLTHAGLKDVVRAQWAQGMDWNSRIAHLTQSLQDWNRNVFGNIFYEKRRLLRRLNGIARKLTHEVNPFLEDLQCRLWKDYETILTREELLWFQKSRCKWIKYGDKNTKLFHGTTIARRRRNHVTMLQNEDGVWVTDKGELEHMVTRYYKELFTESCECAPFSLSGNFPLVDEQSCQSLGDPIDDGEILRAVRRMDGYKAPGSDGLQAIFYQTQWDVVGASICSLIHGFESNPTTISCVNDTLITLIPKVENVEMLKHMRPISLCNVSYKILSKILATRLRNVMGKLVGPNQCSFVPNRQSKDNIIVLQEVIHSMRKKSGSKGWMIIKIDLEKAYDRLNWNFVKDTLLDIGFPENFISLIWSCISSSKMRVLWNGEALEEFLPSRGVRQGDPISPYIFVLCMERLFHLIEIAVNHQLWKPIRISRGGPKIAHLAFADDLLLFAEASVDQVEIIQTCLDLFCSSSGQKVSQDKTRIHFSKNVSWRVREEISNKFGFLRTDNLGKYLGVPIHHRRVNRVLFKGVVEKVNQRLSSWKAKTLSFAGRVTLTQSVLSALPSYLMQSVYLPRQVCDELDKHYRRFLWDDKENKHRLHAVSWEVISKPRLEGGLNIRSTRHMNSLFMMKNCWEFITQPDKLWVKVLNAKYKCGTARIPRVTAKKSASNVWRGMCSVWSMVSQNIIWRIGDGNHVRFWLDHWVPNIPCLADRATQPIPLVEKYKVVADYITDQGDWRMHDINHFLPMEVCAIIEGLVPPSIGEDDDAIAWIDSPTGEFNMRSAYSMLRGNGDNHTHQVYRDIARWQAPERLRMFLWRVAQDSLVTNSFRLYRGLTECAICPLCHAGLETAMHILRDCHLVTRVWNVLLQGHLIPEFFRYASACDWILANLSYGCHSEPNWGILFAVAVDAFWYWRNKVVFGEIEGDISQLVFQIKGRTNEIIRVGFGGRPRGISHAAIQQRTIRWYPSGSEAAALRPQLQV</sequence>
<dbReference type="Proteomes" id="UP000075243">
    <property type="component" value="Chromosome 2"/>
</dbReference>
<dbReference type="GO" id="GO:0003676">
    <property type="term" value="F:nucleic acid binding"/>
    <property type="evidence" value="ECO:0007669"/>
    <property type="project" value="InterPro"/>
</dbReference>
<evidence type="ECO:0000313" key="6">
    <source>
        <dbReference type="Proteomes" id="UP000075243"/>
    </source>
</evidence>
<dbReference type="InterPro" id="IPR025558">
    <property type="entry name" value="DUF4283"/>
</dbReference>
<feature type="domain" description="CCHC-type" evidence="3">
    <location>
        <begin position="150"/>
        <end position="163"/>
    </location>
</feature>
<dbReference type="Gene3D" id="3.60.10.10">
    <property type="entry name" value="Endonuclease/exonuclease/phosphatase"/>
    <property type="match status" value="1"/>
</dbReference>
<keyword evidence="1" id="KW-0479">Metal-binding</keyword>
<dbReference type="InterPro" id="IPR043502">
    <property type="entry name" value="DNA/RNA_pol_sf"/>
</dbReference>
<protein>
    <submittedName>
        <fullName evidence="5">Ribonuclease H protein At1g65750 family</fullName>
    </submittedName>
</protein>
<keyword evidence="1" id="KW-0863">Zinc-finger</keyword>
<dbReference type="InterPro" id="IPR026960">
    <property type="entry name" value="RVT-Znf"/>
</dbReference>
<dbReference type="PANTHER" id="PTHR33116:SF78">
    <property type="entry name" value="OS12G0587133 PROTEIN"/>
    <property type="match status" value="1"/>
</dbReference>
<dbReference type="InterPro" id="IPR036691">
    <property type="entry name" value="Endo/exonu/phosph_ase_sf"/>
</dbReference>
<dbReference type="InterPro" id="IPR005135">
    <property type="entry name" value="Endo/exonuclease/phosphatase"/>
</dbReference>
<dbReference type="SUPFAM" id="SSF56219">
    <property type="entry name" value="DNase I-like"/>
    <property type="match status" value="1"/>
</dbReference>
<dbReference type="PANTHER" id="PTHR33116">
    <property type="entry name" value="REVERSE TRANSCRIPTASE ZINC-BINDING DOMAIN-CONTAINING PROTEIN-RELATED-RELATED"/>
    <property type="match status" value="1"/>
</dbReference>
<dbReference type="Pfam" id="PF03372">
    <property type="entry name" value="Exo_endo_phos"/>
    <property type="match status" value="1"/>
</dbReference>
<feature type="domain" description="Reverse transcriptase" evidence="4">
    <location>
        <begin position="676"/>
        <end position="957"/>
    </location>
</feature>
<evidence type="ECO:0000256" key="2">
    <source>
        <dbReference type="SAM" id="MobiDB-lite"/>
    </source>
</evidence>
<name>A0A151U529_CAJCA</name>
<dbReference type="Pfam" id="PF00078">
    <property type="entry name" value="RVT_1"/>
    <property type="match status" value="1"/>
</dbReference>
<dbReference type="CDD" id="cd01650">
    <property type="entry name" value="RT_nLTR_like"/>
    <property type="match status" value="1"/>
</dbReference>
<dbReference type="PROSITE" id="PS50878">
    <property type="entry name" value="RT_POL"/>
    <property type="match status" value="1"/>
</dbReference>
<gene>
    <name evidence="5" type="ORF">KK1_007051</name>
</gene>
<dbReference type="SUPFAM" id="SSF56672">
    <property type="entry name" value="DNA/RNA polymerases"/>
    <property type="match status" value="1"/>
</dbReference>
<keyword evidence="1" id="KW-0862">Zinc</keyword>
<dbReference type="EMBL" id="CM003604">
    <property type="protein sequence ID" value="KYP74374.1"/>
    <property type="molecule type" value="Genomic_DNA"/>
</dbReference>
<dbReference type="PROSITE" id="PS50158">
    <property type="entry name" value="ZF_CCHC"/>
    <property type="match status" value="1"/>
</dbReference>
<feature type="region of interest" description="Disordered" evidence="2">
    <location>
        <begin position="253"/>
        <end position="282"/>
    </location>
</feature>
<evidence type="ECO:0000259" key="3">
    <source>
        <dbReference type="PROSITE" id="PS50158"/>
    </source>
</evidence>
<evidence type="ECO:0000256" key="1">
    <source>
        <dbReference type="PROSITE-ProRule" id="PRU00047"/>
    </source>
</evidence>
<evidence type="ECO:0000259" key="4">
    <source>
        <dbReference type="PROSITE" id="PS50878"/>
    </source>
</evidence>
<dbReference type="InterPro" id="IPR001878">
    <property type="entry name" value="Znf_CCHC"/>
</dbReference>
<reference evidence="5 6" key="1">
    <citation type="journal article" date="2012" name="Nat. Biotechnol.">
        <title>Draft genome sequence of pigeonpea (Cajanus cajan), an orphan legume crop of resource-poor farmers.</title>
        <authorList>
            <person name="Varshney R.K."/>
            <person name="Chen W."/>
            <person name="Li Y."/>
            <person name="Bharti A.K."/>
            <person name="Saxena R.K."/>
            <person name="Schlueter J.A."/>
            <person name="Donoghue M.T."/>
            <person name="Azam S."/>
            <person name="Fan G."/>
            <person name="Whaley A.M."/>
            <person name="Farmer A.D."/>
            <person name="Sheridan J."/>
            <person name="Iwata A."/>
            <person name="Tuteja R."/>
            <person name="Penmetsa R.V."/>
            <person name="Wu W."/>
            <person name="Upadhyaya H.D."/>
            <person name="Yang S.P."/>
            <person name="Shah T."/>
            <person name="Saxena K.B."/>
            <person name="Michael T."/>
            <person name="McCombie W.R."/>
            <person name="Yang B."/>
            <person name="Zhang G."/>
            <person name="Yang H."/>
            <person name="Wang J."/>
            <person name="Spillane C."/>
            <person name="Cook D.R."/>
            <person name="May G.D."/>
            <person name="Xu X."/>
            <person name="Jackson S.A."/>
        </authorList>
    </citation>
    <scope>NUCLEOTIDE SEQUENCE [LARGE SCALE GENOMIC DNA]</scope>
    <source>
        <strain evidence="6">cv. Asha</strain>
    </source>
</reference>
<dbReference type="OMA" id="CVESASM"/>
<accession>A0A151U529</accession>
<dbReference type="Pfam" id="PF13966">
    <property type="entry name" value="zf-RVT"/>
    <property type="match status" value="1"/>
</dbReference>
<proteinExistence type="predicted"/>
<dbReference type="Pfam" id="PF14111">
    <property type="entry name" value="DUF4283"/>
    <property type="match status" value="1"/>
</dbReference>
<dbReference type="Gramene" id="C.cajan_06857.t">
    <property type="protein sequence ID" value="C.cajan_06857.t"/>
    <property type="gene ID" value="C.cajan_06857"/>
</dbReference>